<dbReference type="RefSeq" id="WP_226607008.1">
    <property type="nucleotide sequence ID" value="NZ_JAJAQI010000010.1"/>
</dbReference>
<dbReference type="Proteomes" id="UP001139311">
    <property type="component" value="Unassembled WGS sequence"/>
</dbReference>
<evidence type="ECO:0000313" key="2">
    <source>
        <dbReference type="Proteomes" id="UP001139311"/>
    </source>
</evidence>
<reference evidence="1" key="1">
    <citation type="submission" date="2021-10" db="EMBL/GenBank/DDBJ databases">
        <title>Roseicella aerolatum sp. nov., isolated from aerosols of e-waste dismantling site.</title>
        <authorList>
            <person name="Qin T."/>
        </authorList>
    </citation>
    <scope>NUCLEOTIDE SEQUENCE</scope>
    <source>
        <strain evidence="1">GB24</strain>
    </source>
</reference>
<name>A0A9X1IEE0_9PROT</name>
<accession>A0A9X1IEE0</accession>
<proteinExistence type="predicted"/>
<evidence type="ECO:0000313" key="1">
    <source>
        <dbReference type="EMBL" id="MCB4821773.1"/>
    </source>
</evidence>
<dbReference type="EMBL" id="JAJAQI010000010">
    <property type="protein sequence ID" value="MCB4821773.1"/>
    <property type="molecule type" value="Genomic_DNA"/>
</dbReference>
<protein>
    <submittedName>
        <fullName evidence="1">Uncharacterized protein</fullName>
    </submittedName>
</protein>
<gene>
    <name evidence="1" type="ORF">LHA35_08520</name>
</gene>
<organism evidence="1 2">
    <name type="scientific">Roseicella aerolata</name>
    <dbReference type="NCBI Taxonomy" id="2883479"/>
    <lineage>
        <taxon>Bacteria</taxon>
        <taxon>Pseudomonadati</taxon>
        <taxon>Pseudomonadota</taxon>
        <taxon>Alphaproteobacteria</taxon>
        <taxon>Acetobacterales</taxon>
        <taxon>Roseomonadaceae</taxon>
        <taxon>Roseicella</taxon>
    </lineage>
</organism>
<sequence>MRTRAHRTRACSGLAPGDLPGARSAAPARVCRCPAILRAAEAGRPLRIGALVQAPPAPDTMVALTTRIVIEAGRHAPQPGGLP</sequence>
<keyword evidence="2" id="KW-1185">Reference proteome</keyword>
<dbReference type="AlphaFoldDB" id="A0A9X1IEE0"/>
<comment type="caution">
    <text evidence="1">The sequence shown here is derived from an EMBL/GenBank/DDBJ whole genome shotgun (WGS) entry which is preliminary data.</text>
</comment>